<keyword evidence="1" id="KW-0812">Transmembrane</keyword>
<gene>
    <name evidence="2" type="ORF">SAMN04488544_2014</name>
</gene>
<proteinExistence type="predicted"/>
<feature type="transmembrane region" description="Helical" evidence="1">
    <location>
        <begin position="12"/>
        <end position="33"/>
    </location>
</feature>
<dbReference type="EMBL" id="LT629799">
    <property type="protein sequence ID" value="SDU92215.1"/>
    <property type="molecule type" value="Genomic_DNA"/>
</dbReference>
<protein>
    <recommendedName>
        <fullName evidence="4">PH domain-containing protein</fullName>
    </recommendedName>
</protein>
<evidence type="ECO:0000256" key="1">
    <source>
        <dbReference type="SAM" id="Phobius"/>
    </source>
</evidence>
<feature type="transmembrane region" description="Helical" evidence="1">
    <location>
        <begin position="39"/>
        <end position="57"/>
    </location>
</feature>
<dbReference type="AlphaFoldDB" id="A0A1H2MGR8"/>
<keyword evidence="3" id="KW-1185">Reference proteome</keyword>
<dbReference type="OrthoDB" id="9854880at2"/>
<reference evidence="3" key="1">
    <citation type="submission" date="2016-10" db="EMBL/GenBank/DDBJ databases">
        <authorList>
            <person name="Varghese N."/>
            <person name="Submissions S."/>
        </authorList>
    </citation>
    <scope>NUCLEOTIDE SEQUENCE [LARGE SCALE GENOMIC DNA]</scope>
    <source>
        <strain evidence="3">DSM 21743</strain>
    </source>
</reference>
<dbReference type="Proteomes" id="UP000198825">
    <property type="component" value="Chromosome I"/>
</dbReference>
<organism evidence="2 3">
    <name type="scientific">Microlunatus sagamiharensis</name>
    <dbReference type="NCBI Taxonomy" id="546874"/>
    <lineage>
        <taxon>Bacteria</taxon>
        <taxon>Bacillati</taxon>
        <taxon>Actinomycetota</taxon>
        <taxon>Actinomycetes</taxon>
        <taxon>Propionibacteriales</taxon>
        <taxon>Propionibacteriaceae</taxon>
        <taxon>Microlunatus</taxon>
    </lineage>
</organism>
<evidence type="ECO:0008006" key="4">
    <source>
        <dbReference type="Google" id="ProtNLM"/>
    </source>
</evidence>
<sequence>MKTEWKATDDPRWPLTVLVHVVVAAVVVALVVGVWHRPVGLVLAYPAASLLAVLGVVRGRVRLTDEGVEVRRLRTRVYRWSDIVSAERAPEWEDTSLVWLRRRGAVPTSSPDVLALPGLRRGGPTDEILDDLVALIRRRAGIDERGAAASTPSAAP</sequence>
<dbReference type="RefSeq" id="WP_091074296.1">
    <property type="nucleotide sequence ID" value="NZ_LT629799.1"/>
</dbReference>
<name>A0A1H2MGR8_9ACTN</name>
<accession>A0A1H2MGR8</accession>
<evidence type="ECO:0000313" key="2">
    <source>
        <dbReference type="EMBL" id="SDU92215.1"/>
    </source>
</evidence>
<evidence type="ECO:0000313" key="3">
    <source>
        <dbReference type="Proteomes" id="UP000198825"/>
    </source>
</evidence>
<keyword evidence="1" id="KW-1133">Transmembrane helix</keyword>
<keyword evidence="1" id="KW-0472">Membrane</keyword>